<reference evidence="3 4" key="1">
    <citation type="submission" date="2010-11" db="EMBL/GenBank/DDBJ databases">
        <title>The Genome Sequence of Cyanophage P-RSM1.</title>
        <authorList>
            <consortium name="The Broad Institute Genome Sequencing Platform"/>
            <person name="Henn M.R."/>
            <person name="Sullivan M.S."/>
            <person name="Osburne M.S."/>
            <person name="Levin J."/>
            <person name="Malboeuf C."/>
            <person name="Casali M."/>
            <person name="Russ C."/>
            <person name="Lennon N."/>
            <person name="Chapman S.B."/>
            <person name="Erlich R."/>
            <person name="Young S.K."/>
            <person name="Yandava C."/>
            <person name="Zeng Q."/>
            <person name="Alvarado L."/>
            <person name="Anderson S."/>
            <person name="Berlin A."/>
            <person name="Chen Z."/>
            <person name="Freedman E."/>
            <person name="Gellesch M."/>
            <person name="Goldberg J."/>
            <person name="Green L."/>
            <person name="Griggs A."/>
            <person name="Gujja S."/>
            <person name="Heilman E.R."/>
            <person name="Heiman D."/>
            <person name="Hollinger A."/>
            <person name="Howarth C."/>
            <person name="Larson L."/>
            <person name="Mehta T."/>
            <person name="Pearson M."/>
            <person name="Roberts A."/>
            <person name="Ryan E."/>
            <person name="Saif S."/>
            <person name="Shea T."/>
            <person name="Shenoy N."/>
            <person name="Sisk P."/>
            <person name="Stolte C."/>
            <person name="Sykes S."/>
            <person name="White J."/>
            <person name="Yu Q."/>
            <person name="Coleman M.L."/>
            <person name="Huang K.H."/>
            <person name="Weigele P.R."/>
            <person name="DeFrancesco A.S."/>
            <person name="Kern S.E."/>
            <person name="Thompson L.R."/>
            <person name="Fu R."/>
            <person name="Hombeck B."/>
            <person name="Chisholm S.W."/>
            <person name="Haas B."/>
            <person name="Nusbaum C."/>
            <person name="Birren B."/>
        </authorList>
    </citation>
    <scope>NUCLEOTIDE SEQUENCE [LARGE SCALE GENOMIC DNA]</scope>
    <source>
        <strain evidence="3 4">P-RSM1</strain>
    </source>
</reference>
<evidence type="ECO:0000313" key="3">
    <source>
        <dbReference type="EMBL" id="AGH26364.1"/>
    </source>
</evidence>
<feature type="domain" description="Glycine-rich" evidence="2">
    <location>
        <begin position="79"/>
        <end position="261"/>
    </location>
</feature>
<gene>
    <name evidence="3" type="ORF">CPPG_00047</name>
</gene>
<dbReference type="RefSeq" id="YP_007877599.1">
    <property type="nucleotide sequence ID" value="NC_021071.1"/>
</dbReference>
<name>M4QDN8_9CAUD</name>
<dbReference type="Proteomes" id="UP000201235">
    <property type="component" value="Segment"/>
</dbReference>
<evidence type="ECO:0000313" key="4">
    <source>
        <dbReference type="Proteomes" id="UP000201235"/>
    </source>
</evidence>
<evidence type="ECO:0000256" key="1">
    <source>
        <dbReference type="SAM" id="MobiDB-lite"/>
    </source>
</evidence>
<protein>
    <recommendedName>
        <fullName evidence="2">Glycine-rich domain-containing protein</fullName>
    </recommendedName>
</protein>
<dbReference type="GeneID" id="15312015"/>
<organism evidence="3 4">
    <name type="scientific">Cyanophage P-RSM1</name>
    <dbReference type="NCBI Taxonomy" id="536444"/>
    <lineage>
        <taxon>Viruses</taxon>
        <taxon>Duplodnaviria</taxon>
        <taxon>Heunggongvirae</taxon>
        <taxon>Uroviricota</taxon>
        <taxon>Caudoviricetes</taxon>
        <taxon>Pantevenvirales</taxon>
        <taxon>Kyanoviridae</taxon>
        <taxon>Emcearvirus</taxon>
        <taxon>Emcearvirus gerard</taxon>
    </lineage>
</organism>
<dbReference type="KEGG" id="vg:15312015"/>
<dbReference type="EMBL" id="HQ634175">
    <property type="protein sequence ID" value="AGH26364.1"/>
    <property type="molecule type" value="Genomic_DNA"/>
</dbReference>
<evidence type="ECO:0000259" key="2">
    <source>
        <dbReference type="Pfam" id="PF21722"/>
    </source>
</evidence>
<keyword evidence="4" id="KW-1185">Reference proteome</keyword>
<accession>M4QDN8</accession>
<dbReference type="OrthoDB" id="15010at10239"/>
<dbReference type="Pfam" id="PF21722">
    <property type="entry name" value="Gly_rich_2"/>
    <property type="match status" value="1"/>
</dbReference>
<sequence length="269" mass="27122">MSQLNVGTLNVGTTQFTGDSSTLNTAPATNLSGFLTGTPQTNQVVMWNGSQWVPQAMEGRLLGINVYTSQNGTWNSNSTTSGSGTWTKPSGCNHVLVYVTGGGGGSRVNDNNYRGAGGGGGATAIKYIDVSGVSSVSYTYGGGGNYSRNGGRGASGGTSSFGSYCTATGGDGGYTDNPYEGGHGGNASGGDINLPGGGGSMSHGSNNENVGGMSFWHKAGSNHHNGSTNAENTHGQWGSGGSHGYYSQNSYAHNNSRGGAGCVIVYNYS</sequence>
<dbReference type="InterPro" id="IPR049304">
    <property type="entry name" value="Gly_rich_dom"/>
</dbReference>
<proteinExistence type="predicted"/>
<feature type="region of interest" description="Disordered" evidence="1">
    <location>
        <begin position="179"/>
        <end position="207"/>
    </location>
</feature>